<proteinExistence type="inferred from homology"/>
<evidence type="ECO:0000259" key="10">
    <source>
        <dbReference type="PROSITE" id="PS50928"/>
    </source>
</evidence>
<reference evidence="11 12" key="1">
    <citation type="submission" date="2020-07" db="EMBL/GenBank/DDBJ databases">
        <title>Sequencing the genomes of 1000 actinobacteria strains.</title>
        <authorList>
            <person name="Klenk H.-P."/>
        </authorList>
    </citation>
    <scope>NUCLEOTIDE SEQUENCE [LARGE SCALE GENOMIC DNA]</scope>
    <source>
        <strain evidence="11 12">DSM 10309</strain>
    </source>
</reference>
<dbReference type="PANTHER" id="PTHR43357:SF4">
    <property type="entry name" value="INNER MEMBRANE ABC TRANSPORTER PERMEASE PROTEIN YDCV"/>
    <property type="match status" value="1"/>
</dbReference>
<evidence type="ECO:0000313" key="12">
    <source>
        <dbReference type="Proteomes" id="UP000522688"/>
    </source>
</evidence>
<feature type="transmembrane region" description="Helical" evidence="8">
    <location>
        <begin position="239"/>
        <end position="261"/>
    </location>
</feature>
<name>A0A7W3PHE7_9MICO</name>
<evidence type="ECO:0000256" key="4">
    <source>
        <dbReference type="ARBA" id="ARBA00022519"/>
    </source>
</evidence>
<dbReference type="AlphaFoldDB" id="A0A7W3PHE7"/>
<keyword evidence="5 8" id="KW-0812">Transmembrane</keyword>
<keyword evidence="2 8" id="KW-0813">Transport</keyword>
<evidence type="ECO:0000256" key="3">
    <source>
        <dbReference type="ARBA" id="ARBA00022475"/>
    </source>
</evidence>
<organism evidence="11 12">
    <name type="scientific">Frigoribacterium faeni</name>
    <dbReference type="NCBI Taxonomy" id="145483"/>
    <lineage>
        <taxon>Bacteria</taxon>
        <taxon>Bacillati</taxon>
        <taxon>Actinomycetota</taxon>
        <taxon>Actinomycetes</taxon>
        <taxon>Micrococcales</taxon>
        <taxon>Microbacteriaceae</taxon>
        <taxon>Frigoribacterium</taxon>
    </lineage>
</organism>
<accession>A0A7W3PHE7</accession>
<dbReference type="Pfam" id="PF00528">
    <property type="entry name" value="BPD_transp_1"/>
    <property type="match status" value="1"/>
</dbReference>
<dbReference type="InterPro" id="IPR000515">
    <property type="entry name" value="MetI-like"/>
</dbReference>
<dbReference type="PROSITE" id="PS50928">
    <property type="entry name" value="ABC_TM1"/>
    <property type="match status" value="1"/>
</dbReference>
<feature type="domain" description="ABC transmembrane type-1" evidence="10">
    <location>
        <begin position="70"/>
        <end position="257"/>
    </location>
</feature>
<dbReference type="GO" id="GO:0055085">
    <property type="term" value="P:transmembrane transport"/>
    <property type="evidence" value="ECO:0007669"/>
    <property type="project" value="InterPro"/>
</dbReference>
<dbReference type="PANTHER" id="PTHR43357">
    <property type="entry name" value="INNER MEMBRANE ABC TRANSPORTER PERMEASE PROTEIN YDCV"/>
    <property type="match status" value="1"/>
</dbReference>
<dbReference type="SUPFAM" id="SSF161098">
    <property type="entry name" value="MetI-like"/>
    <property type="match status" value="1"/>
</dbReference>
<keyword evidence="7 8" id="KW-0472">Membrane</keyword>
<keyword evidence="3" id="KW-1003">Cell membrane</keyword>
<comment type="subcellular location">
    <subcellularLocation>
        <location evidence="1">Cell inner membrane</location>
        <topology evidence="1">Multi-pass membrane protein</topology>
    </subcellularLocation>
    <subcellularLocation>
        <location evidence="8">Cell membrane</location>
        <topology evidence="8">Multi-pass membrane protein</topology>
    </subcellularLocation>
</comment>
<comment type="similarity">
    <text evidence="8">Belongs to the binding-protein-dependent transport system permease family.</text>
</comment>
<evidence type="ECO:0000256" key="2">
    <source>
        <dbReference type="ARBA" id="ARBA00022448"/>
    </source>
</evidence>
<feature type="transmembrane region" description="Helical" evidence="8">
    <location>
        <begin position="108"/>
        <end position="129"/>
    </location>
</feature>
<keyword evidence="6 8" id="KW-1133">Transmembrane helix</keyword>
<dbReference type="Gene3D" id="1.10.3720.10">
    <property type="entry name" value="MetI-like"/>
    <property type="match status" value="1"/>
</dbReference>
<gene>
    <name evidence="11" type="ORF">FB463_000157</name>
</gene>
<evidence type="ECO:0000256" key="8">
    <source>
        <dbReference type="RuleBase" id="RU363032"/>
    </source>
</evidence>
<sequence>MAAVTGATRGSLAARRIALTVVGLVFAVPIAAMVAFSLRSADGTGHDLNHWLAIVDPENERAYRNLVEGVTNSLVLAVVAAVLVLVLLVPAMVLVHLRYPRLARPLEFVCLVPITVPAIVLVVGLAPVYSAVTRVAGSGAWTLAFAYGITVLPYAYRAVQSDLAGTDLRTLTEAARTLGAGWPQIMLRVVVPTLRRGLLAAAFITVAVVLGEFTIASLLNRVTLQTALVQVSKSDPYAAVVFALLALGFAFVLLVVIGRIGSRAPGGRAGRATPIAATVSTTAPVPPAPSAPPSAPARKALS</sequence>
<feature type="region of interest" description="Disordered" evidence="9">
    <location>
        <begin position="280"/>
        <end position="302"/>
    </location>
</feature>
<feature type="transmembrane region" description="Helical" evidence="8">
    <location>
        <begin position="198"/>
        <end position="219"/>
    </location>
</feature>
<dbReference type="CDD" id="cd06261">
    <property type="entry name" value="TM_PBP2"/>
    <property type="match status" value="1"/>
</dbReference>
<feature type="transmembrane region" description="Helical" evidence="8">
    <location>
        <begin position="17"/>
        <end position="38"/>
    </location>
</feature>
<dbReference type="Proteomes" id="UP000522688">
    <property type="component" value="Unassembled WGS sequence"/>
</dbReference>
<keyword evidence="4" id="KW-0997">Cell inner membrane</keyword>
<feature type="transmembrane region" description="Helical" evidence="8">
    <location>
        <begin position="74"/>
        <end position="96"/>
    </location>
</feature>
<feature type="transmembrane region" description="Helical" evidence="8">
    <location>
        <begin position="135"/>
        <end position="156"/>
    </location>
</feature>
<evidence type="ECO:0000256" key="5">
    <source>
        <dbReference type="ARBA" id="ARBA00022692"/>
    </source>
</evidence>
<comment type="caution">
    <text evidence="11">The sequence shown here is derived from an EMBL/GenBank/DDBJ whole genome shotgun (WGS) entry which is preliminary data.</text>
</comment>
<protein>
    <submittedName>
        <fullName evidence="11">Putative spermidine/putrescine transport system permease protein</fullName>
    </submittedName>
</protein>
<evidence type="ECO:0000256" key="6">
    <source>
        <dbReference type="ARBA" id="ARBA00022989"/>
    </source>
</evidence>
<evidence type="ECO:0000313" key="11">
    <source>
        <dbReference type="EMBL" id="MBA8811933.1"/>
    </source>
</evidence>
<dbReference type="RefSeq" id="WP_343863123.1">
    <property type="nucleotide sequence ID" value="NZ_BAAAHR010000005.1"/>
</dbReference>
<feature type="compositionally biased region" description="Pro residues" evidence="9">
    <location>
        <begin position="284"/>
        <end position="295"/>
    </location>
</feature>
<dbReference type="GO" id="GO:0005886">
    <property type="term" value="C:plasma membrane"/>
    <property type="evidence" value="ECO:0007669"/>
    <property type="project" value="UniProtKB-SubCell"/>
</dbReference>
<evidence type="ECO:0000256" key="1">
    <source>
        <dbReference type="ARBA" id="ARBA00004429"/>
    </source>
</evidence>
<dbReference type="InterPro" id="IPR035906">
    <property type="entry name" value="MetI-like_sf"/>
</dbReference>
<evidence type="ECO:0000256" key="9">
    <source>
        <dbReference type="SAM" id="MobiDB-lite"/>
    </source>
</evidence>
<evidence type="ECO:0000256" key="7">
    <source>
        <dbReference type="ARBA" id="ARBA00023136"/>
    </source>
</evidence>
<dbReference type="EMBL" id="JACGWW010000001">
    <property type="protein sequence ID" value="MBA8811933.1"/>
    <property type="molecule type" value="Genomic_DNA"/>
</dbReference>